<dbReference type="Proteomes" id="UP001620597">
    <property type="component" value="Unassembled WGS sequence"/>
</dbReference>
<accession>A0ABW8NMH2</accession>
<dbReference type="EMBL" id="JBBKTX010000026">
    <property type="protein sequence ID" value="MFK4754196.1"/>
    <property type="molecule type" value="Genomic_DNA"/>
</dbReference>
<dbReference type="InterPro" id="IPR016181">
    <property type="entry name" value="Acyl_CoA_acyltransferase"/>
</dbReference>
<dbReference type="SUPFAM" id="SSF55729">
    <property type="entry name" value="Acyl-CoA N-acyltransferases (Nat)"/>
    <property type="match status" value="1"/>
</dbReference>
<dbReference type="RefSeq" id="WP_369855760.1">
    <property type="nucleotide sequence ID" value="NZ_JBBKTX010000026.1"/>
</dbReference>
<gene>
    <name evidence="1" type="ORF">WG929_17425</name>
</gene>
<proteinExistence type="predicted"/>
<reference evidence="1 2" key="1">
    <citation type="submission" date="2024-03" db="EMBL/GenBank/DDBJ databases">
        <title>High-quality draft genome sequence of Oceanobacter sp. wDCs-4.</title>
        <authorList>
            <person name="Dong C."/>
        </authorList>
    </citation>
    <scope>NUCLEOTIDE SEQUENCE [LARGE SCALE GENOMIC DNA]</scope>
    <source>
        <strain evidence="2">wDCs-4</strain>
    </source>
</reference>
<evidence type="ECO:0000313" key="2">
    <source>
        <dbReference type="Proteomes" id="UP001620597"/>
    </source>
</evidence>
<evidence type="ECO:0000313" key="1">
    <source>
        <dbReference type="EMBL" id="MFK4754196.1"/>
    </source>
</evidence>
<comment type="caution">
    <text evidence="1">The sequence shown here is derived from an EMBL/GenBank/DDBJ whole genome shotgun (WGS) entry which is preliminary data.</text>
</comment>
<keyword evidence="2" id="KW-1185">Reference proteome</keyword>
<organism evidence="1 2">
    <name type="scientific">Oceanobacter antarcticus</name>
    <dbReference type="NCBI Taxonomy" id="3133425"/>
    <lineage>
        <taxon>Bacteria</taxon>
        <taxon>Pseudomonadati</taxon>
        <taxon>Pseudomonadota</taxon>
        <taxon>Gammaproteobacteria</taxon>
        <taxon>Oceanospirillales</taxon>
        <taxon>Oceanospirillaceae</taxon>
        <taxon>Oceanobacter</taxon>
    </lineage>
</organism>
<protein>
    <submittedName>
        <fullName evidence="1">GNAT family N-acetyltransferase</fullName>
    </submittedName>
</protein>
<sequence length="201" mass="22653">MSVSLMPVSGVELQAYIDDLARLRIRVFREYPYLYQGSAAYEQQYLQTYTGSGQAMAVLAMDDSLPSGQRIVGASTGIPMTHESEAFRQPFELAGIDTATLFYCGESVLLPEYRGQGIYRGFFAGRERYVRTLAGFESLCFCAVVRPVNHPLKPVGYQPLDAVWQHFGYSPRPDLVAHYDWQDIDQTAATAHPMMFWVKTL</sequence>
<name>A0ABW8NMH2_9GAMM</name>